<evidence type="ECO:0000313" key="3">
    <source>
        <dbReference type="Proteomes" id="UP001054252"/>
    </source>
</evidence>
<evidence type="ECO:0000313" key="2">
    <source>
        <dbReference type="EMBL" id="GKV15273.1"/>
    </source>
</evidence>
<keyword evidence="1" id="KW-0732">Signal</keyword>
<dbReference type="EMBL" id="BPVZ01000043">
    <property type="protein sequence ID" value="GKV15273.1"/>
    <property type="molecule type" value="Genomic_DNA"/>
</dbReference>
<evidence type="ECO:0000256" key="1">
    <source>
        <dbReference type="SAM" id="SignalP"/>
    </source>
</evidence>
<feature type="chain" id="PRO_5043607667" evidence="1">
    <location>
        <begin position="21"/>
        <end position="48"/>
    </location>
</feature>
<sequence>MVVRLPCVFLLFFFFSLQLPKSPLQAAGTSFEKLVRKLGISPSSCPRT</sequence>
<comment type="caution">
    <text evidence="2">The sequence shown here is derived from an EMBL/GenBank/DDBJ whole genome shotgun (WGS) entry which is preliminary data.</text>
</comment>
<reference evidence="2 3" key="1">
    <citation type="journal article" date="2021" name="Commun. Biol.">
        <title>The genome of Shorea leprosula (Dipterocarpaceae) highlights the ecological relevance of drought in aseasonal tropical rainforests.</title>
        <authorList>
            <person name="Ng K.K.S."/>
            <person name="Kobayashi M.J."/>
            <person name="Fawcett J.A."/>
            <person name="Hatakeyama M."/>
            <person name="Paape T."/>
            <person name="Ng C.H."/>
            <person name="Ang C.C."/>
            <person name="Tnah L.H."/>
            <person name="Lee C.T."/>
            <person name="Nishiyama T."/>
            <person name="Sese J."/>
            <person name="O'Brien M.J."/>
            <person name="Copetti D."/>
            <person name="Mohd Noor M.I."/>
            <person name="Ong R.C."/>
            <person name="Putra M."/>
            <person name="Sireger I.Z."/>
            <person name="Indrioko S."/>
            <person name="Kosugi Y."/>
            <person name="Izuno A."/>
            <person name="Isagi Y."/>
            <person name="Lee S.L."/>
            <person name="Shimizu K.K."/>
        </authorList>
    </citation>
    <scope>NUCLEOTIDE SEQUENCE [LARGE SCALE GENOMIC DNA]</scope>
    <source>
        <strain evidence="2">214</strain>
    </source>
</reference>
<protein>
    <submittedName>
        <fullName evidence="2">Uncharacterized protein</fullName>
    </submittedName>
</protein>
<dbReference type="Proteomes" id="UP001054252">
    <property type="component" value="Unassembled WGS sequence"/>
</dbReference>
<proteinExistence type="predicted"/>
<name>A0AAV5JVH5_9ROSI</name>
<accession>A0AAV5JVH5</accession>
<organism evidence="2 3">
    <name type="scientific">Rubroshorea leprosula</name>
    <dbReference type="NCBI Taxonomy" id="152421"/>
    <lineage>
        <taxon>Eukaryota</taxon>
        <taxon>Viridiplantae</taxon>
        <taxon>Streptophyta</taxon>
        <taxon>Embryophyta</taxon>
        <taxon>Tracheophyta</taxon>
        <taxon>Spermatophyta</taxon>
        <taxon>Magnoliopsida</taxon>
        <taxon>eudicotyledons</taxon>
        <taxon>Gunneridae</taxon>
        <taxon>Pentapetalae</taxon>
        <taxon>rosids</taxon>
        <taxon>malvids</taxon>
        <taxon>Malvales</taxon>
        <taxon>Dipterocarpaceae</taxon>
        <taxon>Rubroshorea</taxon>
    </lineage>
</organism>
<feature type="signal peptide" evidence="1">
    <location>
        <begin position="1"/>
        <end position="20"/>
    </location>
</feature>
<dbReference type="AlphaFoldDB" id="A0AAV5JVH5"/>
<keyword evidence="3" id="KW-1185">Reference proteome</keyword>
<gene>
    <name evidence="2" type="ORF">SLEP1_g26070</name>
</gene>